<proteinExistence type="predicted"/>
<reference evidence="2 3" key="1">
    <citation type="journal article" date="2018" name="Gigascience">
        <title>Genomes of trombidid mites reveal novel predicted allergens and laterally-transferred genes associated with secondary metabolism.</title>
        <authorList>
            <person name="Dong X."/>
            <person name="Chaisiri K."/>
            <person name="Xia D."/>
            <person name="Armstrong S.D."/>
            <person name="Fang Y."/>
            <person name="Donnelly M.J."/>
            <person name="Kadowaki T."/>
            <person name="McGarry J.W."/>
            <person name="Darby A.C."/>
            <person name="Makepeace B.L."/>
        </authorList>
    </citation>
    <scope>NUCLEOTIDE SEQUENCE [LARGE SCALE GENOMIC DNA]</scope>
    <source>
        <strain evidence="2">UoL-WK</strain>
    </source>
</reference>
<dbReference type="Pfam" id="PF00109">
    <property type="entry name" value="ketoacyl-synt"/>
    <property type="match status" value="1"/>
</dbReference>
<feature type="domain" description="Beta-ketoacyl synthase-like N-terminal" evidence="1">
    <location>
        <begin position="10"/>
        <end position="49"/>
    </location>
</feature>
<feature type="non-terminal residue" evidence="2">
    <location>
        <position position="50"/>
    </location>
</feature>
<name>A0A3S3NX00_9ACAR</name>
<gene>
    <name evidence="2" type="ORF">B4U79_12227</name>
</gene>
<protein>
    <submittedName>
        <fullName evidence="2">Fatty acid synthase-like protein</fullName>
    </submittedName>
</protein>
<accession>A0A3S3NX00</accession>
<dbReference type="EMBL" id="NCKU01006463">
    <property type="protein sequence ID" value="RWS03476.1"/>
    <property type="molecule type" value="Genomic_DNA"/>
</dbReference>
<dbReference type="STRING" id="1965070.A0A3S3NX00"/>
<dbReference type="AlphaFoldDB" id="A0A3S3NX00"/>
<dbReference type="OrthoDB" id="329835at2759"/>
<dbReference type="InterPro" id="IPR014030">
    <property type="entry name" value="Ketoacyl_synth_N"/>
</dbReference>
<sequence>FFNQMKSDEEEIVVSGISGRYPESDNIEEFWHNLINGYDLYSADDRRWPV</sequence>
<dbReference type="Gene3D" id="3.40.47.10">
    <property type="match status" value="1"/>
</dbReference>
<dbReference type="SUPFAM" id="SSF53901">
    <property type="entry name" value="Thiolase-like"/>
    <property type="match status" value="1"/>
</dbReference>
<dbReference type="Proteomes" id="UP000285301">
    <property type="component" value="Unassembled WGS sequence"/>
</dbReference>
<organism evidence="2 3">
    <name type="scientific">Dinothrombium tinctorium</name>
    <dbReference type="NCBI Taxonomy" id="1965070"/>
    <lineage>
        <taxon>Eukaryota</taxon>
        <taxon>Metazoa</taxon>
        <taxon>Ecdysozoa</taxon>
        <taxon>Arthropoda</taxon>
        <taxon>Chelicerata</taxon>
        <taxon>Arachnida</taxon>
        <taxon>Acari</taxon>
        <taxon>Acariformes</taxon>
        <taxon>Trombidiformes</taxon>
        <taxon>Prostigmata</taxon>
        <taxon>Anystina</taxon>
        <taxon>Parasitengona</taxon>
        <taxon>Trombidioidea</taxon>
        <taxon>Trombidiidae</taxon>
        <taxon>Dinothrombium</taxon>
    </lineage>
</organism>
<dbReference type="GO" id="GO:0016746">
    <property type="term" value="F:acyltransferase activity"/>
    <property type="evidence" value="ECO:0007669"/>
    <property type="project" value="InterPro"/>
</dbReference>
<feature type="non-terminal residue" evidence="2">
    <location>
        <position position="1"/>
    </location>
</feature>
<keyword evidence="3" id="KW-1185">Reference proteome</keyword>
<comment type="caution">
    <text evidence="2">The sequence shown here is derived from an EMBL/GenBank/DDBJ whole genome shotgun (WGS) entry which is preliminary data.</text>
</comment>
<evidence type="ECO:0000313" key="2">
    <source>
        <dbReference type="EMBL" id="RWS03476.1"/>
    </source>
</evidence>
<dbReference type="InterPro" id="IPR016039">
    <property type="entry name" value="Thiolase-like"/>
</dbReference>
<evidence type="ECO:0000259" key="1">
    <source>
        <dbReference type="Pfam" id="PF00109"/>
    </source>
</evidence>
<evidence type="ECO:0000313" key="3">
    <source>
        <dbReference type="Proteomes" id="UP000285301"/>
    </source>
</evidence>